<gene>
    <name evidence="2" type="ORF">AMORRO_LOCUS1287</name>
</gene>
<feature type="region of interest" description="Disordered" evidence="1">
    <location>
        <begin position="178"/>
        <end position="263"/>
    </location>
</feature>
<feature type="compositionally biased region" description="Basic and acidic residues" evidence="1">
    <location>
        <begin position="251"/>
        <end position="263"/>
    </location>
</feature>
<evidence type="ECO:0000313" key="3">
    <source>
        <dbReference type="Proteomes" id="UP000789342"/>
    </source>
</evidence>
<sequence>MLSSSKIQRKSTLEVPPDATIVSRKTLFGSFDGNEDDEINKDADMEDARKRFFERLEREVEVSCINDTIYQFALSVDERNENINSEEEKDENQQVFRLFAHAPPTTISLESKDINDYNDYVQYARKNIEKSRDQRDESKRLEQIHSSVITTEQILKESKIPWERNFVLHKVIHVPKRKREIKVKKSKRRKSKKRRDAERNEGLVKKSHSPHIMKGNRGYAYGRNQNEPRRFSSFKKHFNYGHRNSNINYGEQRREETKEWRAR</sequence>
<organism evidence="2 3">
    <name type="scientific">Acaulospora morrowiae</name>
    <dbReference type="NCBI Taxonomy" id="94023"/>
    <lineage>
        <taxon>Eukaryota</taxon>
        <taxon>Fungi</taxon>
        <taxon>Fungi incertae sedis</taxon>
        <taxon>Mucoromycota</taxon>
        <taxon>Glomeromycotina</taxon>
        <taxon>Glomeromycetes</taxon>
        <taxon>Diversisporales</taxon>
        <taxon>Acaulosporaceae</taxon>
        <taxon>Acaulospora</taxon>
    </lineage>
</organism>
<feature type="compositionally biased region" description="Basic and acidic residues" evidence="1">
    <location>
        <begin position="195"/>
        <end position="204"/>
    </location>
</feature>
<evidence type="ECO:0000256" key="1">
    <source>
        <dbReference type="SAM" id="MobiDB-lite"/>
    </source>
</evidence>
<comment type="caution">
    <text evidence="2">The sequence shown here is derived from an EMBL/GenBank/DDBJ whole genome shotgun (WGS) entry which is preliminary data.</text>
</comment>
<reference evidence="2" key="1">
    <citation type="submission" date="2021-06" db="EMBL/GenBank/DDBJ databases">
        <authorList>
            <person name="Kallberg Y."/>
            <person name="Tangrot J."/>
            <person name="Rosling A."/>
        </authorList>
    </citation>
    <scope>NUCLEOTIDE SEQUENCE</scope>
    <source>
        <strain evidence="2">CL551</strain>
    </source>
</reference>
<dbReference type="EMBL" id="CAJVPV010000477">
    <property type="protein sequence ID" value="CAG8458710.1"/>
    <property type="molecule type" value="Genomic_DNA"/>
</dbReference>
<keyword evidence="3" id="KW-1185">Reference proteome</keyword>
<proteinExistence type="predicted"/>
<dbReference type="OrthoDB" id="2330090at2759"/>
<accession>A0A9N8VS29</accession>
<dbReference type="AlphaFoldDB" id="A0A9N8VS29"/>
<dbReference type="InterPro" id="IPR018555">
    <property type="entry name" value="C630.06c-like"/>
</dbReference>
<feature type="compositionally biased region" description="Basic residues" evidence="1">
    <location>
        <begin position="178"/>
        <end position="194"/>
    </location>
</feature>
<name>A0A9N8VS29_9GLOM</name>
<evidence type="ECO:0000313" key="2">
    <source>
        <dbReference type="EMBL" id="CAG8458710.1"/>
    </source>
</evidence>
<protein>
    <submittedName>
        <fullName evidence="2">7045_t:CDS:1</fullName>
    </submittedName>
</protein>
<dbReference type="Proteomes" id="UP000789342">
    <property type="component" value="Unassembled WGS sequence"/>
</dbReference>
<dbReference type="Pfam" id="PF09428">
    <property type="entry name" value="DUF2011"/>
    <property type="match status" value="1"/>
</dbReference>